<feature type="transmembrane region" description="Helical" evidence="6">
    <location>
        <begin position="275"/>
        <end position="292"/>
    </location>
</feature>
<feature type="transmembrane region" description="Helical" evidence="6">
    <location>
        <begin position="547"/>
        <end position="568"/>
    </location>
</feature>
<feature type="compositionally biased region" description="Low complexity" evidence="7">
    <location>
        <begin position="865"/>
        <end position="889"/>
    </location>
</feature>
<evidence type="ECO:0000313" key="10">
    <source>
        <dbReference type="EnsemblMetazoa" id="PHUM372300-PA"/>
    </source>
</evidence>
<dbReference type="OMA" id="PTYPRWK"/>
<accession>E0VQ68</accession>
<dbReference type="PANTHER" id="PTHR12308:SF51">
    <property type="entry name" value="ANOCTAMIN-8"/>
    <property type="match status" value="1"/>
</dbReference>
<feature type="transmembrane region" description="Helical" evidence="6">
    <location>
        <begin position="240"/>
        <end position="263"/>
    </location>
</feature>
<evidence type="ECO:0000313" key="11">
    <source>
        <dbReference type="Proteomes" id="UP000009046"/>
    </source>
</evidence>
<evidence type="ECO:0000256" key="2">
    <source>
        <dbReference type="ARBA" id="ARBA00009671"/>
    </source>
</evidence>
<feature type="region of interest" description="Disordered" evidence="7">
    <location>
        <begin position="795"/>
        <end position="834"/>
    </location>
</feature>
<dbReference type="eggNOG" id="KOG2513">
    <property type="taxonomic scope" value="Eukaryota"/>
</dbReference>
<evidence type="ECO:0000256" key="5">
    <source>
        <dbReference type="ARBA" id="ARBA00023136"/>
    </source>
</evidence>
<comment type="similarity">
    <text evidence="2 6">Belongs to the anoctamin family.</text>
</comment>
<dbReference type="RefSeq" id="XP_002428262.1">
    <property type="nucleotide sequence ID" value="XM_002428217.1"/>
</dbReference>
<evidence type="ECO:0000256" key="6">
    <source>
        <dbReference type="RuleBase" id="RU280814"/>
    </source>
</evidence>
<dbReference type="EnsemblMetazoa" id="PHUM372300-RA">
    <property type="protein sequence ID" value="PHUM372300-PA"/>
    <property type="gene ID" value="PHUM372300"/>
</dbReference>
<proteinExistence type="inferred from homology"/>
<dbReference type="AlphaFoldDB" id="E0VQ68"/>
<dbReference type="EMBL" id="DS235389">
    <property type="protein sequence ID" value="EEB15524.1"/>
    <property type="molecule type" value="Genomic_DNA"/>
</dbReference>
<feature type="compositionally biased region" description="Basic and acidic residues" evidence="7">
    <location>
        <begin position="853"/>
        <end position="864"/>
    </location>
</feature>
<feature type="region of interest" description="Disordered" evidence="7">
    <location>
        <begin position="853"/>
        <end position="897"/>
    </location>
</feature>
<evidence type="ECO:0000313" key="9">
    <source>
        <dbReference type="EMBL" id="EEB15524.1"/>
    </source>
</evidence>
<reference evidence="9" key="1">
    <citation type="submission" date="2007-04" db="EMBL/GenBank/DDBJ databases">
        <title>Annotation of Pediculus humanus corporis strain USDA.</title>
        <authorList>
            <person name="Kirkness E."/>
            <person name="Hannick L."/>
            <person name="Hass B."/>
            <person name="Bruggner R."/>
            <person name="Lawson D."/>
            <person name="Bidwell S."/>
            <person name="Joardar V."/>
            <person name="Caler E."/>
            <person name="Walenz B."/>
            <person name="Inman J."/>
            <person name="Schobel S."/>
            <person name="Galinsky K."/>
            <person name="Amedeo P."/>
            <person name="Strausberg R."/>
        </authorList>
    </citation>
    <scope>NUCLEOTIDE SEQUENCE</scope>
    <source>
        <strain evidence="9">USDA</strain>
    </source>
</reference>
<dbReference type="KEGG" id="phu:Phum_PHUM372300"/>
<evidence type="ECO:0000259" key="8">
    <source>
        <dbReference type="Pfam" id="PF04547"/>
    </source>
</evidence>
<keyword evidence="5 6" id="KW-0472">Membrane</keyword>
<feature type="transmembrane region" description="Helical" evidence="6">
    <location>
        <begin position="598"/>
        <end position="620"/>
    </location>
</feature>
<comment type="subcellular location">
    <subcellularLocation>
        <location evidence="1 6">Membrane</location>
        <topology evidence="1 6">Multi-pass membrane protein</topology>
    </subcellularLocation>
</comment>
<sequence>MEENENENENVIRRRKIISSAKEKLDTGKKKIPCTGHLMTPRKLWIQMVPTRECDVVLLFPSSTSDSILMWLLSRLKSGAPGLIVHVRHHSSSDSYGFHLTAPYKVLLKAAEQYHLPKPLKKEYGGGLKEFVEKDILCFEIIEDKNNFFSTQERQWLILNLLQNLRANANDVEEKPAGVQFNEGQAIVPKFLTAGVISQIFPLHELPTLKNLQKTWVQAFFKQQPLDDICNYFGVQIAMYFAWLGHYTMALIVPAIVGFLFWIGFCRGDQATEDVLYVLFSLFNVLWTSIYLEAWKRYSASLAYKWGTLDQRNDLLMEPRPFFTGPLEVSAVTNRLEPTYPSWKRYVFRYFVTIPIMIICLIIVFITMIIILQLQDWWDGILHKKGFPFFLSYFPKILLAIVITFFDEAYYKVARWLNDMENYRLDTDFENHLIVKVALFQFVNSFLSLFYIAFYLQDQEKICITVSLEQIRLAKLSFDLFGALSPSEVKEFPPSEEEQNVENISSKSQDQKASGNRNISQAELESTLFKYDGTFEDHLEMFIQMGYVVLFSSAFPMAAFCALINNLIEIRSDAFKLCFIFQRPFGQRVPDIGCWQNAMQIMGLIAVLVNCALIGLSGQVHRMFPEMSTTQTILLIVALEHVMLILRYLISNSIPDLPEWVATEMAKVEFARRQAACSCTSSVQEGTGLVIGRFVVSPAAKKEAPKGTESVETKKQNLLNFKELKQEIKPIPKEFKKHISGSVAALRTPLTPDLSKKMNLKLGNHWLTSEESAYNLTIGSHANADWMRRFALDKTRKTSEPEVGSKGNKGLSSYRSTDCIPKDSSSSDSDLLRSAPPWSRSKFRFNSEKERKSDTLTILEKESKSSSSTTPVSESAPESTSSSLSSSSKLPDDAEIAAKKQRIKRSLMKRARSVAIFSLKLKEKRAIQGGKVPDTSKAKESKPSWGTKPEGATGGELGCIPIEMLISVDDVAKDLERRQSPSS</sequence>
<dbReference type="STRING" id="121224.E0VQ68"/>
<dbReference type="InterPro" id="IPR007632">
    <property type="entry name" value="Anoctamin"/>
</dbReference>
<evidence type="ECO:0000256" key="3">
    <source>
        <dbReference type="ARBA" id="ARBA00022692"/>
    </source>
</evidence>
<organism>
    <name type="scientific">Pediculus humanus subsp. corporis</name>
    <name type="common">Body louse</name>
    <dbReference type="NCBI Taxonomy" id="121224"/>
    <lineage>
        <taxon>Eukaryota</taxon>
        <taxon>Metazoa</taxon>
        <taxon>Ecdysozoa</taxon>
        <taxon>Arthropoda</taxon>
        <taxon>Hexapoda</taxon>
        <taxon>Insecta</taxon>
        <taxon>Pterygota</taxon>
        <taxon>Neoptera</taxon>
        <taxon>Paraneoptera</taxon>
        <taxon>Psocodea</taxon>
        <taxon>Troctomorpha</taxon>
        <taxon>Phthiraptera</taxon>
        <taxon>Anoplura</taxon>
        <taxon>Pediculidae</taxon>
        <taxon>Pediculus</taxon>
    </lineage>
</organism>
<feature type="region of interest" description="Disordered" evidence="7">
    <location>
        <begin position="928"/>
        <end position="956"/>
    </location>
</feature>
<evidence type="ECO:0000256" key="7">
    <source>
        <dbReference type="SAM" id="MobiDB-lite"/>
    </source>
</evidence>
<dbReference type="CTD" id="8233642"/>
<dbReference type="EMBL" id="AAZO01004336">
    <property type="status" value="NOT_ANNOTATED_CDS"/>
    <property type="molecule type" value="Genomic_DNA"/>
</dbReference>
<dbReference type="FunCoup" id="E0VQ68">
    <property type="interactions" value="225"/>
</dbReference>
<evidence type="ECO:0000256" key="4">
    <source>
        <dbReference type="ARBA" id="ARBA00022989"/>
    </source>
</evidence>
<dbReference type="GO" id="GO:0005254">
    <property type="term" value="F:chloride channel activity"/>
    <property type="evidence" value="ECO:0007669"/>
    <property type="project" value="TreeGrafter"/>
</dbReference>
<protein>
    <recommendedName>
        <fullName evidence="6">Anoctamin</fullName>
    </recommendedName>
</protein>
<feature type="transmembrane region" description="Helical" evidence="6">
    <location>
        <begin position="347"/>
        <end position="372"/>
    </location>
</feature>
<evidence type="ECO:0000256" key="1">
    <source>
        <dbReference type="ARBA" id="ARBA00004141"/>
    </source>
</evidence>
<dbReference type="GeneID" id="8233642"/>
<feature type="transmembrane region" description="Helical" evidence="6">
    <location>
        <begin position="433"/>
        <end position="456"/>
    </location>
</feature>
<name>E0VQ68_PEDHC</name>
<keyword evidence="3 6" id="KW-0812">Transmembrane</keyword>
<reference evidence="9" key="2">
    <citation type="submission" date="2007-04" db="EMBL/GenBank/DDBJ databases">
        <title>The genome of the human body louse.</title>
        <authorList>
            <consortium name="The Human Body Louse Genome Consortium"/>
            <person name="Kirkness E."/>
            <person name="Walenz B."/>
            <person name="Hass B."/>
            <person name="Bruggner R."/>
            <person name="Strausberg R."/>
        </authorList>
    </citation>
    <scope>NUCLEOTIDE SEQUENCE</scope>
    <source>
        <strain evidence="9">USDA</strain>
    </source>
</reference>
<feature type="region of interest" description="Disordered" evidence="7">
    <location>
        <begin position="488"/>
        <end position="517"/>
    </location>
</feature>
<dbReference type="Pfam" id="PF04547">
    <property type="entry name" value="Anoctamin"/>
    <property type="match status" value="1"/>
</dbReference>
<dbReference type="OrthoDB" id="296386at2759"/>
<feature type="compositionally biased region" description="Polar residues" evidence="7">
    <location>
        <begin position="501"/>
        <end position="517"/>
    </location>
</feature>
<comment type="caution">
    <text evidence="6">Lacks conserved residue(s) required for the propagation of feature annotation.</text>
</comment>
<dbReference type="VEuPathDB" id="VectorBase:PHUM372300"/>
<reference evidence="10" key="3">
    <citation type="submission" date="2020-05" db="UniProtKB">
        <authorList>
            <consortium name="EnsemblMetazoa"/>
        </authorList>
    </citation>
    <scope>IDENTIFICATION</scope>
    <source>
        <strain evidence="10">USDA</strain>
    </source>
</reference>
<dbReference type="Proteomes" id="UP000009046">
    <property type="component" value="Unassembled WGS sequence"/>
</dbReference>
<dbReference type="InParanoid" id="E0VQ68"/>
<keyword evidence="4 6" id="KW-1133">Transmembrane helix</keyword>
<gene>
    <name evidence="10" type="primary">8233642</name>
    <name evidence="9" type="ORF">Phum_PHUM372300</name>
</gene>
<feature type="transmembrane region" description="Helical" evidence="6">
    <location>
        <begin position="393"/>
        <end position="413"/>
    </location>
</feature>
<dbReference type="InterPro" id="IPR049452">
    <property type="entry name" value="Anoctamin_TM"/>
</dbReference>
<dbReference type="PANTHER" id="PTHR12308">
    <property type="entry name" value="ANOCTAMIN"/>
    <property type="match status" value="1"/>
</dbReference>
<dbReference type="GO" id="GO:0005886">
    <property type="term" value="C:plasma membrane"/>
    <property type="evidence" value="ECO:0007669"/>
    <property type="project" value="TreeGrafter"/>
</dbReference>
<keyword evidence="11" id="KW-1185">Reference proteome</keyword>
<feature type="domain" description="Anoctamin transmembrane" evidence="8">
    <location>
        <begin position="229"/>
        <end position="667"/>
    </location>
</feature>
<dbReference type="HOGENOM" id="CLU_002504_0_0_1"/>